<name>A0A2H3AYI4_9AGAR</name>
<protein>
    <submittedName>
        <fullName evidence="1">Uncharacterized protein</fullName>
    </submittedName>
</protein>
<accession>A0A2H3AYI4</accession>
<dbReference type="Proteomes" id="UP000218334">
    <property type="component" value="Unassembled WGS sequence"/>
</dbReference>
<evidence type="ECO:0000313" key="1">
    <source>
        <dbReference type="EMBL" id="PBK58828.1"/>
    </source>
</evidence>
<gene>
    <name evidence="1" type="ORF">ARMSODRAFT_85788</name>
</gene>
<dbReference type="EMBL" id="KZ293522">
    <property type="protein sequence ID" value="PBK58828.1"/>
    <property type="molecule type" value="Genomic_DNA"/>
</dbReference>
<evidence type="ECO:0000313" key="2">
    <source>
        <dbReference type="Proteomes" id="UP000218334"/>
    </source>
</evidence>
<sequence length="74" mass="8392">MEPLDPGRFVRSWDTLGCTIFVVLNTRTICILKPKFPLARARDASTSFKTRRCRCVVVLPITQSSLVLINLVTR</sequence>
<proteinExistence type="predicted"/>
<organism evidence="1 2">
    <name type="scientific">Armillaria solidipes</name>
    <dbReference type="NCBI Taxonomy" id="1076256"/>
    <lineage>
        <taxon>Eukaryota</taxon>
        <taxon>Fungi</taxon>
        <taxon>Dikarya</taxon>
        <taxon>Basidiomycota</taxon>
        <taxon>Agaricomycotina</taxon>
        <taxon>Agaricomycetes</taxon>
        <taxon>Agaricomycetidae</taxon>
        <taxon>Agaricales</taxon>
        <taxon>Marasmiineae</taxon>
        <taxon>Physalacriaceae</taxon>
        <taxon>Armillaria</taxon>
    </lineage>
</organism>
<reference evidence="2" key="1">
    <citation type="journal article" date="2017" name="Nat. Ecol. Evol.">
        <title>Genome expansion and lineage-specific genetic innovations in the forest pathogenic fungi Armillaria.</title>
        <authorList>
            <person name="Sipos G."/>
            <person name="Prasanna A.N."/>
            <person name="Walter M.C."/>
            <person name="O'Connor E."/>
            <person name="Balint B."/>
            <person name="Krizsan K."/>
            <person name="Kiss B."/>
            <person name="Hess J."/>
            <person name="Varga T."/>
            <person name="Slot J."/>
            <person name="Riley R."/>
            <person name="Boka B."/>
            <person name="Rigling D."/>
            <person name="Barry K."/>
            <person name="Lee J."/>
            <person name="Mihaltcheva S."/>
            <person name="LaButti K."/>
            <person name="Lipzen A."/>
            <person name="Waldron R."/>
            <person name="Moloney N.M."/>
            <person name="Sperisen C."/>
            <person name="Kredics L."/>
            <person name="Vagvoelgyi C."/>
            <person name="Patrignani A."/>
            <person name="Fitzpatrick D."/>
            <person name="Nagy I."/>
            <person name="Doyle S."/>
            <person name="Anderson J.B."/>
            <person name="Grigoriev I.V."/>
            <person name="Gueldener U."/>
            <person name="Muensterkoetter M."/>
            <person name="Nagy L.G."/>
        </authorList>
    </citation>
    <scope>NUCLEOTIDE SEQUENCE [LARGE SCALE GENOMIC DNA]</scope>
    <source>
        <strain evidence="2">28-4</strain>
    </source>
</reference>
<dbReference type="AlphaFoldDB" id="A0A2H3AYI4"/>
<keyword evidence="2" id="KW-1185">Reference proteome</keyword>